<feature type="compositionally biased region" description="Basic and acidic residues" evidence="1">
    <location>
        <begin position="95"/>
        <end position="104"/>
    </location>
</feature>
<feature type="compositionally biased region" description="Pro residues" evidence="1">
    <location>
        <begin position="8"/>
        <end position="26"/>
    </location>
</feature>
<dbReference type="OrthoDB" id="10631358at2759"/>
<feature type="transmembrane region" description="Helical" evidence="2">
    <location>
        <begin position="372"/>
        <end position="390"/>
    </location>
</feature>
<keyword evidence="2" id="KW-1133">Transmembrane helix</keyword>
<organism evidence="3">
    <name type="scientific">Triticum aestivum</name>
    <name type="common">Wheat</name>
    <dbReference type="NCBI Taxonomy" id="4565"/>
    <lineage>
        <taxon>Eukaryota</taxon>
        <taxon>Viridiplantae</taxon>
        <taxon>Streptophyta</taxon>
        <taxon>Embryophyta</taxon>
        <taxon>Tracheophyta</taxon>
        <taxon>Spermatophyta</taxon>
        <taxon>Magnoliopsida</taxon>
        <taxon>Liliopsida</taxon>
        <taxon>Poales</taxon>
        <taxon>Poaceae</taxon>
        <taxon>BOP clade</taxon>
        <taxon>Pooideae</taxon>
        <taxon>Triticodae</taxon>
        <taxon>Triticeae</taxon>
        <taxon>Triticinae</taxon>
        <taxon>Triticum</taxon>
    </lineage>
</organism>
<dbReference type="RefSeq" id="XP_044381582.1">
    <property type="nucleotide sequence ID" value="XM_044525647.1"/>
</dbReference>
<evidence type="ECO:0000313" key="4">
    <source>
        <dbReference type="Proteomes" id="UP000019116"/>
    </source>
</evidence>
<feature type="transmembrane region" description="Helical" evidence="2">
    <location>
        <begin position="199"/>
        <end position="220"/>
    </location>
</feature>
<name>A0A3B6KJE5_WHEAT</name>
<gene>
    <name evidence="3" type="primary">LOC123103946</name>
</gene>
<feature type="transmembrane region" description="Helical" evidence="2">
    <location>
        <begin position="232"/>
        <end position="254"/>
    </location>
</feature>
<evidence type="ECO:0000256" key="2">
    <source>
        <dbReference type="SAM" id="Phobius"/>
    </source>
</evidence>
<feature type="region of interest" description="Disordered" evidence="1">
    <location>
        <begin position="1"/>
        <end position="52"/>
    </location>
</feature>
<reference evidence="3" key="1">
    <citation type="submission" date="2018-08" db="EMBL/GenBank/DDBJ databases">
        <authorList>
            <person name="Rossello M."/>
        </authorList>
    </citation>
    <scope>NUCLEOTIDE SEQUENCE [LARGE SCALE GENOMIC DNA]</scope>
    <source>
        <strain evidence="3">cv. Chinese Spring</strain>
    </source>
</reference>
<evidence type="ECO:0000313" key="3">
    <source>
        <dbReference type="EnsemblPlants" id="TraesCS5A02G235900.2"/>
    </source>
</evidence>
<dbReference type="EnsemblPlants" id="TraesCS5A02G235900.2">
    <property type="protein sequence ID" value="TraesCS5A02G235900.2"/>
    <property type="gene ID" value="TraesCS5A02G235900"/>
</dbReference>
<dbReference type="Gramene" id="TraesCS5A03G0597500.2">
    <property type="protein sequence ID" value="TraesCS5A03G0597500.2.CDS"/>
    <property type="gene ID" value="TraesCS5A03G0597500"/>
</dbReference>
<reference evidence="3" key="2">
    <citation type="submission" date="2018-10" db="UniProtKB">
        <authorList>
            <consortium name="EnsemblPlants"/>
        </authorList>
    </citation>
    <scope>IDENTIFICATION</scope>
</reference>
<feature type="transmembrane region" description="Helical" evidence="2">
    <location>
        <begin position="167"/>
        <end position="193"/>
    </location>
</feature>
<feature type="transmembrane region" description="Helical" evidence="2">
    <location>
        <begin position="300"/>
        <end position="326"/>
    </location>
</feature>
<feature type="region of interest" description="Disordered" evidence="1">
    <location>
        <begin position="77"/>
        <end position="107"/>
    </location>
</feature>
<sequence length="431" mass="48452">MCGNPSSRRPPPPAVPIPMAASPPPTKVVAGAEDGNSSSAIPKIQPTEAKVGEEKAAAMEATSWFGRFGQLYLALSSSAPRRSRQKPRGGRPPVQRRELLRRQSQDPPAARRKCLCEDILARPLWPVLLPRPPCTAHPHLTGEQSKKDRREYWLETFWKLSPIRRAFIIRAFMAMGFMLILALAVPALLLVHFHGQEMAQVWVMSLTLCSYAFHASLFIWKDWWFYTDFARLSYGPLLAYFAATAIGPCTAIFILHWSTVWAAGYLGCCIALHRLHKGTERGIHELPRRSCHSKYTPKELTFLVCIRVLILSVGWTMFMALPIYGFELTEQLSIVVLLSSIGWMYVTLWLYHVANYLMHGVLLKGPMNSLPYLIPCAVFTPTLLLLPVMLSVLLHWLLLMAVVGFLGYHLAVYICYLHTAAPCETKALEGD</sequence>
<dbReference type="Proteomes" id="UP000019116">
    <property type="component" value="Chromosome 5A"/>
</dbReference>
<feature type="transmembrane region" description="Helical" evidence="2">
    <location>
        <begin position="260"/>
        <end position="279"/>
    </location>
</feature>
<proteinExistence type="predicted"/>
<accession>A0A3B6KJE5</accession>
<dbReference type="AlphaFoldDB" id="A0A3B6KJE5"/>
<dbReference type="Gramene" id="TraesCS5A02G235900.2">
    <property type="protein sequence ID" value="TraesCS5A02G235900.2"/>
    <property type="gene ID" value="TraesCS5A02G235900"/>
</dbReference>
<protein>
    <submittedName>
        <fullName evidence="3">Uncharacterized protein</fullName>
    </submittedName>
</protein>
<dbReference type="GeneID" id="123103946"/>
<keyword evidence="4" id="KW-1185">Reference proteome</keyword>
<keyword evidence="2" id="KW-0812">Transmembrane</keyword>
<evidence type="ECO:0000256" key="1">
    <source>
        <dbReference type="SAM" id="MobiDB-lite"/>
    </source>
</evidence>
<keyword evidence="2" id="KW-0472">Membrane</keyword>
<feature type="transmembrane region" description="Helical" evidence="2">
    <location>
        <begin position="396"/>
        <end position="416"/>
    </location>
</feature>